<gene>
    <name evidence="1" type="ORF">LCGC14_1570900</name>
</gene>
<name>A0A0F9LK34_9ZZZZ</name>
<organism evidence="1">
    <name type="scientific">marine sediment metagenome</name>
    <dbReference type="NCBI Taxonomy" id="412755"/>
    <lineage>
        <taxon>unclassified sequences</taxon>
        <taxon>metagenomes</taxon>
        <taxon>ecological metagenomes</taxon>
    </lineage>
</organism>
<protein>
    <submittedName>
        <fullName evidence="1">Uncharacterized protein</fullName>
    </submittedName>
</protein>
<proteinExistence type="predicted"/>
<comment type="caution">
    <text evidence="1">The sequence shown here is derived from an EMBL/GenBank/DDBJ whole genome shotgun (WGS) entry which is preliminary data.</text>
</comment>
<sequence length="129" mass="14931">MSKESNDRRLAPVPPWYSRQEQPRVLFGGRSVLMSKETKTEARTMTPNEIKQLLGFDDSLSVNQKVIARWTNSFNHWQTEAEIVKVYRKSVRVRLTKAIEGHYPIGQEFPIPRFDVGTGWSVNNCVLPR</sequence>
<dbReference type="AlphaFoldDB" id="A0A0F9LK34"/>
<reference evidence="1" key="1">
    <citation type="journal article" date="2015" name="Nature">
        <title>Complex archaea that bridge the gap between prokaryotes and eukaryotes.</title>
        <authorList>
            <person name="Spang A."/>
            <person name="Saw J.H."/>
            <person name="Jorgensen S.L."/>
            <person name="Zaremba-Niedzwiedzka K."/>
            <person name="Martijn J."/>
            <person name="Lind A.E."/>
            <person name="van Eijk R."/>
            <person name="Schleper C."/>
            <person name="Guy L."/>
            <person name="Ettema T.J."/>
        </authorList>
    </citation>
    <scope>NUCLEOTIDE SEQUENCE</scope>
</reference>
<accession>A0A0F9LK34</accession>
<dbReference type="EMBL" id="LAZR01012252">
    <property type="protein sequence ID" value="KKM27815.1"/>
    <property type="molecule type" value="Genomic_DNA"/>
</dbReference>
<evidence type="ECO:0000313" key="1">
    <source>
        <dbReference type="EMBL" id="KKM27815.1"/>
    </source>
</evidence>